<name>A0A2D2CW80_METT3</name>
<feature type="transmembrane region" description="Helical" evidence="1">
    <location>
        <begin position="21"/>
        <end position="44"/>
    </location>
</feature>
<sequence>MIRTRIAAAAARFAGAAEGNVAIIFALAAIPLLIAAGGAVDFAIASRVQTQLYAICDSATLAATTPAMMQQTTATAKTVATSMFAAQVAQINRLTYNSANLTVTVNDDTSASPVKTRTVTVSYLAQVGNAFGSFYHVPTSIFTVKASSTASTARNIDFYLVLDNSPSMELPATTAGLASMTAATGCVFACHENTYSDPENTVQYPGYGTIDSYTYAKNAGIALRIDNVREAAKRLASTSQAMMSANGATYRLAAYAFNYDTTQLQALTSTTSANVSAISTSINAMTPPLMEKNNYLPTGASYTYPTSASTWTTVTLGSDPTKTNYNVRDAMTDIEMTLTKVNAAMPNPGNGTTASGDKPQEVVMLVTDGMVDGSFYTNTSCTNYASSYSNSYGTFYRCLRPLDTTLCTTIKNRGIRIAVLNLIYYPTPGYGFYDGAVAPFISTVSPALKSCASTDLYFEVDTGSDISEAMTYLFQKVVTTASYLTQ</sequence>
<evidence type="ECO:0000313" key="3">
    <source>
        <dbReference type="EMBL" id="ATQ66926.1"/>
    </source>
</evidence>
<keyword evidence="1" id="KW-0472">Membrane</keyword>
<feature type="domain" description="Putative Flp pilus-assembly TadG-like N-terminal" evidence="2">
    <location>
        <begin position="19"/>
        <end position="63"/>
    </location>
</feature>
<keyword evidence="1" id="KW-0812">Transmembrane</keyword>
<dbReference type="RefSeq" id="WP_003612482.1">
    <property type="nucleotide sequence ID" value="NZ_ADVE02000001.1"/>
</dbReference>
<evidence type="ECO:0000256" key="1">
    <source>
        <dbReference type="SAM" id="Phobius"/>
    </source>
</evidence>
<dbReference type="KEGG" id="mtw:CQW49_02730"/>
<keyword evidence="4" id="KW-1185">Reference proteome</keyword>
<dbReference type="Pfam" id="PF13400">
    <property type="entry name" value="Tad"/>
    <property type="match status" value="1"/>
</dbReference>
<keyword evidence="1" id="KW-1133">Transmembrane helix</keyword>
<evidence type="ECO:0000259" key="2">
    <source>
        <dbReference type="Pfam" id="PF13400"/>
    </source>
</evidence>
<dbReference type="InterPro" id="IPR028087">
    <property type="entry name" value="Tad_N"/>
</dbReference>
<dbReference type="InterPro" id="IPR036465">
    <property type="entry name" value="vWFA_dom_sf"/>
</dbReference>
<proteinExistence type="predicted"/>
<dbReference type="EMBL" id="CP023737">
    <property type="protein sequence ID" value="ATQ66926.1"/>
    <property type="molecule type" value="Genomic_DNA"/>
</dbReference>
<dbReference type="Gene3D" id="3.40.50.410">
    <property type="entry name" value="von Willebrand factor, type A domain"/>
    <property type="match status" value="1"/>
</dbReference>
<evidence type="ECO:0000313" key="4">
    <source>
        <dbReference type="Proteomes" id="UP000230709"/>
    </source>
</evidence>
<reference evidence="4" key="1">
    <citation type="submission" date="2017-10" db="EMBL/GenBank/DDBJ databases">
        <title>Completed PacBio SMRT sequence of Methylosinus trichosporium OB3b reveals presence of a third large plasmid.</title>
        <authorList>
            <person name="Charles T.C."/>
            <person name="Lynch M.D.J."/>
            <person name="Heil J.R."/>
            <person name="Cheng J."/>
        </authorList>
    </citation>
    <scope>NUCLEOTIDE SEQUENCE [LARGE SCALE GENOMIC DNA]</scope>
    <source>
        <strain evidence="4">OB3b</strain>
    </source>
</reference>
<dbReference type="Proteomes" id="UP000230709">
    <property type="component" value="Chromosome"/>
</dbReference>
<protein>
    <submittedName>
        <fullName evidence="3">Pilus assembly protein</fullName>
    </submittedName>
</protein>
<dbReference type="STRING" id="595536.GCA_000178815_00403"/>
<accession>A0A2D2CW80</accession>
<dbReference type="AlphaFoldDB" id="A0A2D2CW80"/>
<organism evidence="3 4">
    <name type="scientific">Methylosinus trichosporium (strain ATCC 35070 / NCIMB 11131 / UNIQEM 75 / OB3b)</name>
    <dbReference type="NCBI Taxonomy" id="595536"/>
    <lineage>
        <taxon>Bacteria</taxon>
        <taxon>Pseudomonadati</taxon>
        <taxon>Pseudomonadota</taxon>
        <taxon>Alphaproteobacteria</taxon>
        <taxon>Hyphomicrobiales</taxon>
        <taxon>Methylocystaceae</taxon>
        <taxon>Methylosinus</taxon>
    </lineage>
</organism>
<gene>
    <name evidence="3" type="ORF">CQW49_02730</name>
</gene>